<proteinExistence type="predicted"/>
<accession>A0A3S5AH73</accession>
<keyword evidence="2" id="KW-1185">Reference proteome</keyword>
<dbReference type="AlphaFoldDB" id="A0A3S5AH73"/>
<dbReference type="Proteomes" id="UP000784294">
    <property type="component" value="Unassembled WGS sequence"/>
</dbReference>
<sequence>MMSITAVQKKSSTRLLRNDRSMSRRLVCMIRQSSLLSAAILPPFLVRPIDKFLQIHFLCGTKSGVTLTRRGILRNPAILDTYKEEITSKGMGKKPSPYDLRRIDGVLASCGPPGGGHKEHLKLPVAEGPSPPLHWQLCLLTSTWYA</sequence>
<evidence type="ECO:0000313" key="2">
    <source>
        <dbReference type="Proteomes" id="UP000784294"/>
    </source>
</evidence>
<gene>
    <name evidence="1" type="ORF">PXEA_LOCUS30488</name>
</gene>
<comment type="caution">
    <text evidence="1">The sequence shown here is derived from an EMBL/GenBank/DDBJ whole genome shotgun (WGS) entry which is preliminary data.</text>
</comment>
<evidence type="ECO:0000313" key="1">
    <source>
        <dbReference type="EMBL" id="VEL37048.1"/>
    </source>
</evidence>
<dbReference type="EMBL" id="CAAALY010253860">
    <property type="protein sequence ID" value="VEL37048.1"/>
    <property type="molecule type" value="Genomic_DNA"/>
</dbReference>
<protein>
    <submittedName>
        <fullName evidence="1">Uncharacterized protein</fullName>
    </submittedName>
</protein>
<reference evidence="1" key="1">
    <citation type="submission" date="2018-11" db="EMBL/GenBank/DDBJ databases">
        <authorList>
            <consortium name="Pathogen Informatics"/>
        </authorList>
    </citation>
    <scope>NUCLEOTIDE SEQUENCE</scope>
</reference>
<name>A0A3S5AH73_9PLAT</name>
<organism evidence="1 2">
    <name type="scientific">Protopolystoma xenopodis</name>
    <dbReference type="NCBI Taxonomy" id="117903"/>
    <lineage>
        <taxon>Eukaryota</taxon>
        <taxon>Metazoa</taxon>
        <taxon>Spiralia</taxon>
        <taxon>Lophotrochozoa</taxon>
        <taxon>Platyhelminthes</taxon>
        <taxon>Monogenea</taxon>
        <taxon>Polyopisthocotylea</taxon>
        <taxon>Polystomatidea</taxon>
        <taxon>Polystomatidae</taxon>
        <taxon>Protopolystoma</taxon>
    </lineage>
</organism>